<dbReference type="EMBL" id="JAOYFB010000001">
    <property type="protein sequence ID" value="KAK4002496.1"/>
    <property type="molecule type" value="Genomic_DNA"/>
</dbReference>
<sequence length="76" mass="8816">MASSLTATANRQCFEMEEARAGMFCPPYEQLYFLDWKEMITMRPKSSVLASVPEKVYLVLCRNTKKDVIKEDSFQL</sequence>
<protein>
    <submittedName>
        <fullName evidence="1">Uncharacterized protein</fullName>
    </submittedName>
</protein>
<evidence type="ECO:0000313" key="2">
    <source>
        <dbReference type="Proteomes" id="UP001234178"/>
    </source>
</evidence>
<name>A0ABQ9YPH4_9CRUS</name>
<reference evidence="1 2" key="1">
    <citation type="journal article" date="2023" name="Nucleic Acids Res.">
        <title>The hologenome of Daphnia magna reveals possible DNA methylation and microbiome-mediated evolution of the host genome.</title>
        <authorList>
            <person name="Chaturvedi A."/>
            <person name="Li X."/>
            <person name="Dhandapani V."/>
            <person name="Marshall H."/>
            <person name="Kissane S."/>
            <person name="Cuenca-Cambronero M."/>
            <person name="Asole G."/>
            <person name="Calvet F."/>
            <person name="Ruiz-Romero M."/>
            <person name="Marangio P."/>
            <person name="Guigo R."/>
            <person name="Rago D."/>
            <person name="Mirbahai L."/>
            <person name="Eastwood N."/>
            <person name="Colbourne J.K."/>
            <person name="Zhou J."/>
            <person name="Mallon E."/>
            <person name="Orsini L."/>
        </authorList>
    </citation>
    <scope>NUCLEOTIDE SEQUENCE [LARGE SCALE GENOMIC DNA]</scope>
    <source>
        <strain evidence="1">LRV0_1</strain>
    </source>
</reference>
<comment type="caution">
    <text evidence="1">The sequence shown here is derived from an EMBL/GenBank/DDBJ whole genome shotgun (WGS) entry which is preliminary data.</text>
</comment>
<gene>
    <name evidence="1" type="ORF">OUZ56_004320</name>
</gene>
<accession>A0ABQ9YPH4</accession>
<keyword evidence="2" id="KW-1185">Reference proteome</keyword>
<evidence type="ECO:0000313" key="1">
    <source>
        <dbReference type="EMBL" id="KAK4002496.1"/>
    </source>
</evidence>
<organism evidence="1 2">
    <name type="scientific">Daphnia magna</name>
    <dbReference type="NCBI Taxonomy" id="35525"/>
    <lineage>
        <taxon>Eukaryota</taxon>
        <taxon>Metazoa</taxon>
        <taxon>Ecdysozoa</taxon>
        <taxon>Arthropoda</taxon>
        <taxon>Crustacea</taxon>
        <taxon>Branchiopoda</taxon>
        <taxon>Diplostraca</taxon>
        <taxon>Cladocera</taxon>
        <taxon>Anomopoda</taxon>
        <taxon>Daphniidae</taxon>
        <taxon>Daphnia</taxon>
    </lineage>
</organism>
<proteinExistence type="predicted"/>
<dbReference type="Proteomes" id="UP001234178">
    <property type="component" value="Unassembled WGS sequence"/>
</dbReference>